<dbReference type="GO" id="GO:0004654">
    <property type="term" value="F:polyribonucleotide nucleotidyltransferase activity"/>
    <property type="evidence" value="ECO:0007669"/>
    <property type="project" value="UniProtKB-UniRule"/>
</dbReference>
<dbReference type="InterPro" id="IPR004087">
    <property type="entry name" value="KH_dom"/>
</dbReference>
<dbReference type="NCBIfam" id="TIGR03591">
    <property type="entry name" value="polynuc_phos"/>
    <property type="match status" value="1"/>
</dbReference>
<accession>A0A3Q9CKU5</accession>
<dbReference type="GO" id="GO:0000287">
    <property type="term" value="F:magnesium ion binding"/>
    <property type="evidence" value="ECO:0007669"/>
    <property type="project" value="UniProtKB-UniRule"/>
</dbReference>
<dbReference type="InterPro" id="IPR036345">
    <property type="entry name" value="ExoRNase_PH_dom2_sf"/>
</dbReference>
<keyword evidence="7" id="KW-0479">Metal-binding</keyword>
<dbReference type="Pfam" id="PF03726">
    <property type="entry name" value="PNPase"/>
    <property type="match status" value="1"/>
</dbReference>
<dbReference type="InterPro" id="IPR020568">
    <property type="entry name" value="Ribosomal_Su5_D2-typ_SF"/>
</dbReference>
<dbReference type="SMART" id="SM00322">
    <property type="entry name" value="KH"/>
    <property type="match status" value="1"/>
</dbReference>
<dbReference type="Proteomes" id="UP000274458">
    <property type="component" value="Chromosome"/>
</dbReference>
<keyword evidence="10" id="KW-1185">Reference proteome</keyword>
<evidence type="ECO:0000256" key="5">
    <source>
        <dbReference type="ARBA" id="ARBA00022842"/>
    </source>
</evidence>
<dbReference type="Gene3D" id="3.30.230.70">
    <property type="entry name" value="GHMP Kinase, N-terminal domain"/>
    <property type="match status" value="2"/>
</dbReference>
<dbReference type="CDD" id="cd02393">
    <property type="entry name" value="KH-I_PNPase"/>
    <property type="match status" value="1"/>
</dbReference>
<dbReference type="Pfam" id="PF00575">
    <property type="entry name" value="S1"/>
    <property type="match status" value="1"/>
</dbReference>
<dbReference type="Pfam" id="PF01138">
    <property type="entry name" value="RNase_PH"/>
    <property type="match status" value="2"/>
</dbReference>
<dbReference type="SUPFAM" id="SSF54791">
    <property type="entry name" value="Eukaryotic type KH-domain (KH-domain type I)"/>
    <property type="match status" value="1"/>
</dbReference>
<dbReference type="SUPFAM" id="SSF50249">
    <property type="entry name" value="Nucleic acid-binding proteins"/>
    <property type="match status" value="1"/>
</dbReference>
<comment type="similarity">
    <text evidence="1 7">Belongs to the polyribonucleotide nucleotidyltransferase family.</text>
</comment>
<comment type="cofactor">
    <cofactor evidence="7">
        <name>Mg(2+)</name>
        <dbReference type="ChEBI" id="CHEBI:18420"/>
    </cofactor>
</comment>
<dbReference type="GO" id="GO:0006396">
    <property type="term" value="P:RNA processing"/>
    <property type="evidence" value="ECO:0007669"/>
    <property type="project" value="InterPro"/>
</dbReference>
<dbReference type="PANTHER" id="PTHR11252">
    <property type="entry name" value="POLYRIBONUCLEOTIDE NUCLEOTIDYLTRANSFERASE"/>
    <property type="match status" value="1"/>
</dbReference>
<dbReference type="GO" id="GO:0006402">
    <property type="term" value="P:mRNA catabolic process"/>
    <property type="evidence" value="ECO:0007669"/>
    <property type="project" value="UniProtKB-UniRule"/>
</dbReference>
<dbReference type="InterPro" id="IPR036612">
    <property type="entry name" value="KH_dom_type_1_sf"/>
</dbReference>
<keyword evidence="2 7" id="KW-0963">Cytoplasm</keyword>
<dbReference type="SMART" id="SM00316">
    <property type="entry name" value="S1"/>
    <property type="match status" value="1"/>
</dbReference>
<evidence type="ECO:0000313" key="9">
    <source>
        <dbReference type="EMBL" id="AZP36308.1"/>
    </source>
</evidence>
<dbReference type="InterPro" id="IPR001247">
    <property type="entry name" value="ExoRNase_PH_dom1"/>
</dbReference>
<organism evidence="9 10">
    <name type="scientific">Candidatus Annandia adelgestsuga</name>
    <dbReference type="NCBI Taxonomy" id="1302411"/>
    <lineage>
        <taxon>Bacteria</taxon>
        <taxon>Pseudomonadati</taxon>
        <taxon>Pseudomonadota</taxon>
        <taxon>Gammaproteobacteria</taxon>
        <taxon>Enterobacterales</taxon>
        <taxon>Enterobacteriaceae</taxon>
        <taxon>Candidatus Annandia</taxon>
    </lineage>
</organism>
<dbReference type="InterPro" id="IPR012340">
    <property type="entry name" value="NA-bd_OB-fold"/>
</dbReference>
<keyword evidence="5 7" id="KW-0460">Magnesium</keyword>
<protein>
    <recommendedName>
        <fullName evidence="7">Polyribonucleotide nucleotidyltransferase</fullName>
        <ecNumber evidence="7">2.7.7.8</ecNumber>
    </recommendedName>
    <alternativeName>
        <fullName evidence="7">Polynucleotide phosphorylase</fullName>
        <shortName evidence="7">PNPase</shortName>
    </alternativeName>
</protein>
<evidence type="ECO:0000256" key="4">
    <source>
        <dbReference type="ARBA" id="ARBA00022695"/>
    </source>
</evidence>
<evidence type="ECO:0000256" key="2">
    <source>
        <dbReference type="ARBA" id="ARBA00022490"/>
    </source>
</evidence>
<dbReference type="PANTHER" id="PTHR11252:SF0">
    <property type="entry name" value="POLYRIBONUCLEOTIDE NUCLEOTIDYLTRANSFERASE 1, MITOCHONDRIAL"/>
    <property type="match status" value="1"/>
</dbReference>
<evidence type="ECO:0000256" key="7">
    <source>
        <dbReference type="HAMAP-Rule" id="MF_01595"/>
    </source>
</evidence>
<dbReference type="GO" id="GO:0000175">
    <property type="term" value="F:3'-5'-RNA exonuclease activity"/>
    <property type="evidence" value="ECO:0007669"/>
    <property type="project" value="TreeGrafter"/>
</dbReference>
<dbReference type="Gene3D" id="3.30.1370.10">
    <property type="entry name" value="K Homology domain, type 1"/>
    <property type="match status" value="1"/>
</dbReference>
<dbReference type="InterPro" id="IPR003029">
    <property type="entry name" value="S1_domain"/>
</dbReference>
<dbReference type="PIRSF" id="PIRSF005499">
    <property type="entry name" value="PNPase"/>
    <property type="match status" value="1"/>
</dbReference>
<feature type="domain" description="S1 motif" evidence="8">
    <location>
        <begin position="623"/>
        <end position="692"/>
    </location>
</feature>
<dbReference type="Gene3D" id="2.40.50.140">
    <property type="entry name" value="Nucleic acid-binding proteins"/>
    <property type="match status" value="1"/>
</dbReference>
<comment type="function">
    <text evidence="7">Involved in mRNA degradation. Catalyzes the phosphorolysis of single-stranded polyribonucleotides processively in the 3'- to 5'-direction.</text>
</comment>
<proteinExistence type="inferred from homology"/>
<evidence type="ECO:0000313" key="10">
    <source>
        <dbReference type="Proteomes" id="UP000274458"/>
    </source>
</evidence>
<keyword evidence="6 7" id="KW-0694">RNA-binding</keyword>
<keyword evidence="4 7" id="KW-0548">Nucleotidyltransferase</keyword>
<dbReference type="PROSITE" id="PS50084">
    <property type="entry name" value="KH_TYPE_1"/>
    <property type="match status" value="1"/>
</dbReference>
<dbReference type="InterPro" id="IPR036456">
    <property type="entry name" value="PNPase_PH_RNA-bd_sf"/>
</dbReference>
<dbReference type="FunFam" id="3.30.1370.10:FF:000001">
    <property type="entry name" value="Polyribonucleotide nucleotidyltransferase"/>
    <property type="match status" value="1"/>
</dbReference>
<dbReference type="SUPFAM" id="SSF54211">
    <property type="entry name" value="Ribosomal protein S5 domain 2-like"/>
    <property type="match status" value="2"/>
</dbReference>
<dbReference type="Pfam" id="PF03725">
    <property type="entry name" value="RNase_PH_C"/>
    <property type="match status" value="1"/>
</dbReference>
<feature type="binding site" evidence="7">
    <location>
        <position position="487"/>
    </location>
    <ligand>
        <name>Mg(2+)</name>
        <dbReference type="ChEBI" id="CHEBI:18420"/>
    </ligand>
</feature>
<dbReference type="NCBIfam" id="NF008805">
    <property type="entry name" value="PRK11824.1"/>
    <property type="match status" value="1"/>
</dbReference>
<dbReference type="SUPFAM" id="SSF46915">
    <property type="entry name" value="Polynucleotide phosphorylase/guanosine pentaphosphate synthase (PNPase/GPSI), domain 3"/>
    <property type="match status" value="1"/>
</dbReference>
<dbReference type="InterPro" id="IPR012162">
    <property type="entry name" value="PNPase"/>
</dbReference>
<evidence type="ECO:0000259" key="8">
    <source>
        <dbReference type="PROSITE" id="PS50126"/>
    </source>
</evidence>
<dbReference type="KEGG" id="aade:C3B56_00207"/>
<reference evidence="9 10" key="1">
    <citation type="journal article" date="2018" name="Genome Biol. Evol.">
        <title>Partnering With a Pest: Genomes of Hemlock Woolly Adelgid Symbionts Reveal Atypical Nutritional Provisioning Patterns in Dual-Obligate Bacteria.</title>
        <authorList>
            <person name="Weglarz K.M."/>
            <person name="Havill N.P."/>
            <person name="Burke G.R."/>
            <person name="von Dohlen C.D."/>
        </authorList>
    </citation>
    <scope>NUCLEOTIDE SEQUENCE [LARGE SCALE GENOMIC DNA]</scope>
    <source>
        <strain evidence="9">ENA</strain>
    </source>
</reference>
<dbReference type="InterPro" id="IPR027408">
    <property type="entry name" value="PNPase/RNase_PH_dom_sf"/>
</dbReference>
<dbReference type="RefSeq" id="WP_126071578.1">
    <property type="nucleotide sequence ID" value="NZ_CP026513.1"/>
</dbReference>
<sequence length="707" mass="80345">MSTYFIHKFKYGDHKIIIENGFISRKSTSSVVINMNNTIILVNIMCKKKKNKDNFFPLTIQYQEKAYSAGKIPGNFFRREGKSSENEILISRLIDRSIRPLFSNDYSYEIQIVATLISLNPEVNPDIVAIIGVSSALGISGISFKNTIGASKVGIIDNKYVLNPKISDMKKSNLDLILTSTKDSILMIESGSNILDEEKILESIKFLYEKQKILIDNINIFIKKVNKCHLFLHDYKIKDLYLLNIVKKMCEKLFIKTYLTKKKKDFYNTIKMIKKKSTKKLLNQLKEYNENEIKYVINKIEKKTLRKMILKNKLRVDNRKINTVRKLNMGINFIPNTHGSSFFTRGKTQSIVTITLGTSRDSQNQDELYGEKISNSFIFHYNFPSYAVGEIGILGAPKRREIGHGRLARKSFLYLIPKLENFPYTIRVVSEITESDGSSSMASVCGASLALMDAGVPIKHTVSGISMGLIKNKNKYVVLTDITGYEDYIGDIDFKSSGTINGITSLQMDVKNKGINLKILKIIFKKSRKARIYVISCMKRIIGQHRKNISKNAPHICKLEIDPKKIKDVIGKGGSVIKKITEMTDSQIDIENNGTIMISASNNKKTKEAIDYIKKITTDIIVNNVYCGIISKIVNFGIFVKIDDTEKEGLVHISHISDKRINNINDYLSVGQKIYTKVLEVDRTGRIRLSIKEAKKENLLNKIKLPN</sequence>
<dbReference type="InterPro" id="IPR015848">
    <property type="entry name" value="PNPase_PH_RNA-bd_bac/org-type"/>
</dbReference>
<comment type="subunit">
    <text evidence="7">Component of the RNA degradosome, which is a multiprotein complex involved in RNA processing and mRNA degradation.</text>
</comment>
<dbReference type="HAMAP" id="MF_01595">
    <property type="entry name" value="PNPase"/>
    <property type="match status" value="1"/>
</dbReference>
<keyword evidence="3 7" id="KW-0808">Transferase</keyword>
<dbReference type="GO" id="GO:0003723">
    <property type="term" value="F:RNA binding"/>
    <property type="evidence" value="ECO:0007669"/>
    <property type="project" value="UniProtKB-UniRule"/>
</dbReference>
<dbReference type="CDD" id="cd11364">
    <property type="entry name" value="RNase_PH_PNPase_2"/>
    <property type="match status" value="1"/>
</dbReference>
<dbReference type="Pfam" id="PF00013">
    <property type="entry name" value="KH_1"/>
    <property type="match status" value="1"/>
</dbReference>
<name>A0A3Q9CKU5_9ENTR</name>
<dbReference type="GO" id="GO:0005829">
    <property type="term" value="C:cytosol"/>
    <property type="evidence" value="ECO:0007669"/>
    <property type="project" value="TreeGrafter"/>
</dbReference>
<comment type="catalytic activity">
    <reaction evidence="7">
        <text>RNA(n+1) + phosphate = RNA(n) + a ribonucleoside 5'-diphosphate</text>
        <dbReference type="Rhea" id="RHEA:22096"/>
        <dbReference type="Rhea" id="RHEA-COMP:14527"/>
        <dbReference type="Rhea" id="RHEA-COMP:17342"/>
        <dbReference type="ChEBI" id="CHEBI:43474"/>
        <dbReference type="ChEBI" id="CHEBI:57930"/>
        <dbReference type="ChEBI" id="CHEBI:140395"/>
        <dbReference type="EC" id="2.7.7.8"/>
    </reaction>
</comment>
<evidence type="ECO:0000256" key="3">
    <source>
        <dbReference type="ARBA" id="ARBA00022679"/>
    </source>
</evidence>
<dbReference type="PROSITE" id="PS50126">
    <property type="entry name" value="S1"/>
    <property type="match status" value="1"/>
</dbReference>
<dbReference type="EC" id="2.7.7.8" evidence="7"/>
<evidence type="ECO:0000256" key="6">
    <source>
        <dbReference type="ARBA" id="ARBA00022884"/>
    </source>
</evidence>
<comment type="subcellular location">
    <subcellularLocation>
        <location evidence="7">Cytoplasm</location>
    </subcellularLocation>
</comment>
<dbReference type="AlphaFoldDB" id="A0A3Q9CKU5"/>
<dbReference type="EMBL" id="CP026513">
    <property type="protein sequence ID" value="AZP36308.1"/>
    <property type="molecule type" value="Genomic_DNA"/>
</dbReference>
<dbReference type="InterPro" id="IPR015847">
    <property type="entry name" value="ExoRNase_PH_dom2"/>
</dbReference>
<gene>
    <name evidence="7 9" type="primary">pnp</name>
    <name evidence="9" type="ORF">C3B56_00207</name>
</gene>
<dbReference type="FunFam" id="3.30.230.70:FF:000001">
    <property type="entry name" value="Polyribonucleotide nucleotidyltransferase"/>
    <property type="match status" value="1"/>
</dbReference>
<dbReference type="SUPFAM" id="SSF55666">
    <property type="entry name" value="Ribonuclease PH domain 2-like"/>
    <property type="match status" value="2"/>
</dbReference>
<evidence type="ECO:0000256" key="1">
    <source>
        <dbReference type="ARBA" id="ARBA00007404"/>
    </source>
</evidence>
<dbReference type="OrthoDB" id="9804305at2"/>
<feature type="binding site" evidence="7">
    <location>
        <position position="493"/>
    </location>
    <ligand>
        <name>Mg(2+)</name>
        <dbReference type="ChEBI" id="CHEBI:18420"/>
    </ligand>
</feature>
<dbReference type="InterPro" id="IPR004088">
    <property type="entry name" value="KH_dom_type_1"/>
</dbReference>